<dbReference type="PANTHER" id="PTHR33745">
    <property type="entry name" value="RSBT ANTAGONIST PROTEIN RSBS-RELATED"/>
    <property type="match status" value="1"/>
</dbReference>
<organism evidence="1 2">
    <name type="scientific">Psychrobacillus mangrovi</name>
    <dbReference type="NCBI Taxonomy" id="3117745"/>
    <lineage>
        <taxon>Bacteria</taxon>
        <taxon>Bacillati</taxon>
        <taxon>Bacillota</taxon>
        <taxon>Bacilli</taxon>
        <taxon>Bacillales</taxon>
        <taxon>Bacillaceae</taxon>
        <taxon>Psychrobacillus</taxon>
    </lineage>
</organism>
<dbReference type="CDD" id="cd07041">
    <property type="entry name" value="STAS_RsbR_RsbS_like"/>
    <property type="match status" value="1"/>
</dbReference>
<evidence type="ECO:0000313" key="1">
    <source>
        <dbReference type="EMBL" id="MEI4770548.1"/>
    </source>
</evidence>
<dbReference type="PANTHER" id="PTHR33745:SF1">
    <property type="entry name" value="RSBT ANTAGONIST PROTEIN RSBS"/>
    <property type="match status" value="1"/>
</dbReference>
<protein>
    <submittedName>
        <fullName evidence="1">STAS domain-containing protein</fullName>
    </submittedName>
</protein>
<dbReference type="RefSeq" id="WP_336498109.1">
    <property type="nucleotide sequence ID" value="NZ_JBAWSY010000009.1"/>
</dbReference>
<dbReference type="EMBL" id="JBAWSY010000009">
    <property type="protein sequence ID" value="MEI4770548.1"/>
    <property type="molecule type" value="Genomic_DNA"/>
</dbReference>
<dbReference type="InterPro" id="IPR036513">
    <property type="entry name" value="STAS_dom_sf"/>
</dbReference>
<comment type="caution">
    <text evidence="1">The sequence shown here is derived from an EMBL/GenBank/DDBJ whole genome shotgun (WGS) entry which is preliminary data.</text>
</comment>
<dbReference type="Proteomes" id="UP001364890">
    <property type="component" value="Unassembled WGS sequence"/>
</dbReference>
<dbReference type="Gene3D" id="3.30.750.24">
    <property type="entry name" value="STAS domain"/>
    <property type="match status" value="1"/>
</dbReference>
<dbReference type="InterPro" id="IPR051932">
    <property type="entry name" value="Bact_StressResp_Reg"/>
</dbReference>
<proteinExistence type="predicted"/>
<reference evidence="1 2" key="1">
    <citation type="submission" date="2024-01" db="EMBL/GenBank/DDBJ databases">
        <title>Seven novel Bacillus-like species.</title>
        <authorList>
            <person name="Liu G."/>
        </authorList>
    </citation>
    <scope>NUCLEOTIDE SEQUENCE [LARGE SCALE GENOMIC DNA]</scope>
    <source>
        <strain evidence="1 2">FJAT-51614</strain>
    </source>
</reference>
<keyword evidence="2" id="KW-1185">Reference proteome</keyword>
<name>A0ABU8F6A7_9BACI</name>
<evidence type="ECO:0000313" key="2">
    <source>
        <dbReference type="Proteomes" id="UP001364890"/>
    </source>
</evidence>
<gene>
    <name evidence="1" type="ORF">WAX74_12965</name>
</gene>
<accession>A0ABU8F6A7</accession>
<sequence length="158" mass="18261">MSQEVEIQQLKDKIAYYEQIIQTMSTPIIPSIVPKTIMIPIVGYMFPERFENIETQTLMYIGENRDIENVVFDFTGVRLEDVVSFDYNDLAISISRLNGSLRLMGVRSIYVGFNPKFIREIVHASIHVEIETYKSFRAALNRLLSETNQTIASIYEVK</sequence>